<feature type="transmembrane region" description="Helical" evidence="7">
    <location>
        <begin position="95"/>
        <end position="118"/>
    </location>
</feature>
<evidence type="ECO:0000256" key="6">
    <source>
        <dbReference type="SAM" id="MobiDB-lite"/>
    </source>
</evidence>
<evidence type="ECO:0000313" key="8">
    <source>
        <dbReference type="EMBL" id="GII76266.1"/>
    </source>
</evidence>
<gene>
    <name evidence="8" type="ORF">Sru01_12480</name>
</gene>
<feature type="transmembrane region" description="Helical" evidence="7">
    <location>
        <begin position="39"/>
        <end position="61"/>
    </location>
</feature>
<feature type="transmembrane region" description="Helical" evidence="7">
    <location>
        <begin position="162"/>
        <end position="183"/>
    </location>
</feature>
<comment type="caution">
    <text evidence="8">The sequence shown here is derived from an EMBL/GenBank/DDBJ whole genome shotgun (WGS) entry which is preliminary data.</text>
</comment>
<keyword evidence="5 7" id="KW-0472">Membrane</keyword>
<keyword evidence="2" id="KW-1003">Cell membrane</keyword>
<keyword evidence="4 7" id="KW-1133">Transmembrane helix</keyword>
<proteinExistence type="predicted"/>
<feature type="transmembrane region" description="Helical" evidence="7">
    <location>
        <begin position="288"/>
        <end position="308"/>
    </location>
</feature>
<evidence type="ECO:0008006" key="10">
    <source>
        <dbReference type="Google" id="ProtNLM"/>
    </source>
</evidence>
<dbReference type="GO" id="GO:0005886">
    <property type="term" value="C:plasma membrane"/>
    <property type="evidence" value="ECO:0007669"/>
    <property type="project" value="UniProtKB-SubCell"/>
</dbReference>
<dbReference type="InterPro" id="IPR036259">
    <property type="entry name" value="MFS_trans_sf"/>
</dbReference>
<name>A0A919QY57_9ACTN</name>
<dbReference type="InterPro" id="IPR011701">
    <property type="entry name" value="MFS"/>
</dbReference>
<dbReference type="Proteomes" id="UP000655287">
    <property type="component" value="Unassembled WGS sequence"/>
</dbReference>
<evidence type="ECO:0000256" key="7">
    <source>
        <dbReference type="SAM" id="Phobius"/>
    </source>
</evidence>
<evidence type="ECO:0000313" key="9">
    <source>
        <dbReference type="Proteomes" id="UP000655287"/>
    </source>
</evidence>
<dbReference type="GO" id="GO:0022857">
    <property type="term" value="F:transmembrane transporter activity"/>
    <property type="evidence" value="ECO:0007669"/>
    <property type="project" value="InterPro"/>
</dbReference>
<evidence type="ECO:0000256" key="4">
    <source>
        <dbReference type="ARBA" id="ARBA00022989"/>
    </source>
</evidence>
<dbReference type="AlphaFoldDB" id="A0A919QY57"/>
<evidence type="ECO:0000256" key="2">
    <source>
        <dbReference type="ARBA" id="ARBA00022475"/>
    </source>
</evidence>
<accession>A0A919QY57</accession>
<reference evidence="8" key="1">
    <citation type="submission" date="2021-01" db="EMBL/GenBank/DDBJ databases">
        <title>Whole genome shotgun sequence of Sphaerisporangium rufum NBRC 109079.</title>
        <authorList>
            <person name="Komaki H."/>
            <person name="Tamura T."/>
        </authorList>
    </citation>
    <scope>NUCLEOTIDE SEQUENCE</scope>
    <source>
        <strain evidence="8">NBRC 109079</strain>
    </source>
</reference>
<feature type="transmembrane region" description="Helical" evidence="7">
    <location>
        <begin position="258"/>
        <end position="282"/>
    </location>
</feature>
<feature type="transmembrane region" description="Helical" evidence="7">
    <location>
        <begin position="68"/>
        <end position="89"/>
    </location>
</feature>
<feature type="region of interest" description="Disordered" evidence="6">
    <location>
        <begin position="186"/>
        <end position="234"/>
    </location>
</feature>
<dbReference type="Gene3D" id="1.20.1250.20">
    <property type="entry name" value="MFS general substrate transporter like domains"/>
    <property type="match status" value="2"/>
</dbReference>
<dbReference type="PANTHER" id="PTHR23513">
    <property type="entry name" value="INTEGRAL MEMBRANE EFFLUX PROTEIN-RELATED"/>
    <property type="match status" value="1"/>
</dbReference>
<dbReference type="SUPFAM" id="SSF103473">
    <property type="entry name" value="MFS general substrate transporter"/>
    <property type="match status" value="1"/>
</dbReference>
<dbReference type="RefSeq" id="WP_203982897.1">
    <property type="nucleotide sequence ID" value="NZ_BOOU01000014.1"/>
</dbReference>
<evidence type="ECO:0000256" key="3">
    <source>
        <dbReference type="ARBA" id="ARBA00022692"/>
    </source>
</evidence>
<comment type="subcellular location">
    <subcellularLocation>
        <location evidence="1">Cell membrane</location>
        <topology evidence="1">Multi-pass membrane protein</topology>
    </subcellularLocation>
</comment>
<dbReference type="PANTHER" id="PTHR23513:SF11">
    <property type="entry name" value="STAPHYLOFERRIN A TRANSPORTER"/>
    <property type="match status" value="1"/>
</dbReference>
<dbReference type="EMBL" id="BOOU01000014">
    <property type="protein sequence ID" value="GII76266.1"/>
    <property type="molecule type" value="Genomic_DNA"/>
</dbReference>
<feature type="transmembrane region" description="Helical" evidence="7">
    <location>
        <begin position="320"/>
        <end position="338"/>
    </location>
</feature>
<feature type="transmembrane region" description="Helical" evidence="7">
    <location>
        <begin position="130"/>
        <end position="156"/>
    </location>
</feature>
<evidence type="ECO:0000256" key="1">
    <source>
        <dbReference type="ARBA" id="ARBA00004651"/>
    </source>
</evidence>
<sequence>MGMRRYLATAFLARLAAEGVTVAVVMLVLARTGDAAPGAYVLAAWTAPHVLAAPLAGTLAARTPRPRMFYCGALAGFAAAVAALALLAGRVPLPVALAVAVAGGCCGPVVTGGLSSLIAGLTGPGPRRDLAYGLDATVYNAASVAGPVLVGVAAAAAGADTAMGLLAAVALASAVAAGTLPYARARATSATGTGPRPGTGGKAKTSAAAGPDAEADPGTHKGMGADSGTATGPGGTSMRDGLVAGLVALWRVAELRAITAATCLAFLGVGALTTTTVLLAGSMGNPAAGSWLITAFALGALAGSLAAARWGTRLPAARQAELGLFGIGLALGAAALTGSPVAAAALYAVAGVCDGPVLAATLRIRAEHAPEHARAQVFTVGAGLKITAAAAGAGLAGLAATAPPALLLLGIAALQLAAAALCRALRPRRPATQPHREHPAAA</sequence>
<dbReference type="Pfam" id="PF07690">
    <property type="entry name" value="MFS_1"/>
    <property type="match status" value="1"/>
</dbReference>
<evidence type="ECO:0000256" key="5">
    <source>
        <dbReference type="ARBA" id="ARBA00023136"/>
    </source>
</evidence>
<keyword evidence="9" id="KW-1185">Reference proteome</keyword>
<protein>
    <recommendedName>
        <fullName evidence="10">MFS transporter</fullName>
    </recommendedName>
</protein>
<organism evidence="8 9">
    <name type="scientific">Sphaerisporangium rufum</name>
    <dbReference type="NCBI Taxonomy" id="1381558"/>
    <lineage>
        <taxon>Bacteria</taxon>
        <taxon>Bacillati</taxon>
        <taxon>Actinomycetota</taxon>
        <taxon>Actinomycetes</taxon>
        <taxon>Streptosporangiales</taxon>
        <taxon>Streptosporangiaceae</taxon>
        <taxon>Sphaerisporangium</taxon>
    </lineage>
</organism>
<keyword evidence="3 7" id="KW-0812">Transmembrane</keyword>
<feature type="compositionally biased region" description="Low complexity" evidence="6">
    <location>
        <begin position="202"/>
        <end position="212"/>
    </location>
</feature>
<feature type="transmembrane region" description="Helical" evidence="7">
    <location>
        <begin position="405"/>
        <end position="425"/>
    </location>
</feature>